<comment type="pathway">
    <text evidence="2">Secondary metabolite metabolism; methylglyoxal degradation; (R)-lactate from methylglyoxal: step 1/2.</text>
</comment>
<evidence type="ECO:0000256" key="5">
    <source>
        <dbReference type="ARBA" id="ARBA00022723"/>
    </source>
</evidence>
<name>A0A381TK98_9ZZZZ</name>
<keyword evidence="6" id="KW-0862">Zinc</keyword>
<comment type="cofactor">
    <cofactor evidence="1">
        <name>Zn(2+)</name>
        <dbReference type="ChEBI" id="CHEBI:29105"/>
    </cofactor>
</comment>
<accession>A0A381TK98</accession>
<evidence type="ECO:0000256" key="2">
    <source>
        <dbReference type="ARBA" id="ARBA00005008"/>
    </source>
</evidence>
<dbReference type="Pfam" id="PF00903">
    <property type="entry name" value="Glyoxalase"/>
    <property type="match status" value="2"/>
</dbReference>
<dbReference type="CDD" id="cd07233">
    <property type="entry name" value="GlxI_Zn"/>
    <property type="match status" value="2"/>
</dbReference>
<dbReference type="InterPro" id="IPR018146">
    <property type="entry name" value="Glyoxalase_1_CS"/>
</dbReference>
<evidence type="ECO:0000313" key="13">
    <source>
        <dbReference type="EMBL" id="SVA16516.1"/>
    </source>
</evidence>
<evidence type="ECO:0000256" key="4">
    <source>
        <dbReference type="ARBA" id="ARBA00012081"/>
    </source>
</evidence>
<dbReference type="EMBL" id="UINC01004739">
    <property type="protein sequence ID" value="SVA16516.1"/>
    <property type="molecule type" value="Genomic_DNA"/>
</dbReference>
<evidence type="ECO:0000256" key="11">
    <source>
        <dbReference type="ARBA" id="ARBA00033298"/>
    </source>
</evidence>
<feature type="domain" description="Glyoxalase/fosfomycin resistance/dioxygenase" evidence="12">
    <location>
        <begin position="188"/>
        <end position="340"/>
    </location>
</feature>
<dbReference type="NCBIfam" id="TIGR00068">
    <property type="entry name" value="glyox_I"/>
    <property type="match status" value="2"/>
</dbReference>
<evidence type="ECO:0000256" key="10">
    <source>
        <dbReference type="ARBA" id="ARBA00032460"/>
    </source>
</evidence>
<dbReference type="InterPro" id="IPR004361">
    <property type="entry name" value="Glyoxalase_1"/>
</dbReference>
<sequence>MEALGKKYNAVLQQTMLRIKDPKVSVPFYEKHFGMQLVHKYDFPQWKFSLYFLERPSASFEGCGEPGTPTSENYLWNMTGQCTLELTHNHGSEDDPDFSVWSGNGGRDLPRDSSLFIENGPVRGFGHVAFNVDDVYAYSAALEEEGVRFQKKPDEGRMKGLAFCLDPDGYWIELVARSRSFPGVSANLSQTMLRVKDAAATVDFYQNVMGMQLMRKMEIPNDFTNYFLTSALTPDEKERYDKEQIDPNSTEASEFTHSLWYPILEITHNHGTESDEEFQISTGNDGKWRGFGHIGFIVDDLEGMCHEMIERGVPFHKKPEDGNMRQIAFALDPSGYHIELIQRDSTFKGVCSNF</sequence>
<dbReference type="GO" id="GO:0004462">
    <property type="term" value="F:lactoylglutathione lyase activity"/>
    <property type="evidence" value="ECO:0007669"/>
    <property type="project" value="UniProtKB-EC"/>
</dbReference>
<organism evidence="13">
    <name type="scientific">marine metagenome</name>
    <dbReference type="NCBI Taxonomy" id="408172"/>
    <lineage>
        <taxon>unclassified sequences</taxon>
        <taxon>metagenomes</taxon>
        <taxon>ecological metagenomes</taxon>
    </lineage>
</organism>
<dbReference type="InterPro" id="IPR004360">
    <property type="entry name" value="Glyas_Fos-R_dOase_dom"/>
</dbReference>
<dbReference type="Gene3D" id="3.10.180.10">
    <property type="entry name" value="2,3-Dihydroxybiphenyl 1,2-Dioxygenase, domain 1"/>
    <property type="match status" value="2"/>
</dbReference>
<reference evidence="13" key="1">
    <citation type="submission" date="2018-05" db="EMBL/GenBank/DDBJ databases">
        <authorList>
            <person name="Lanie J.A."/>
            <person name="Ng W.-L."/>
            <person name="Kazmierczak K.M."/>
            <person name="Andrzejewski T.M."/>
            <person name="Davidsen T.M."/>
            <person name="Wayne K.J."/>
            <person name="Tettelin H."/>
            <person name="Glass J.I."/>
            <person name="Rusch D."/>
            <person name="Podicherti R."/>
            <person name="Tsui H.-C.T."/>
            <person name="Winkler M.E."/>
        </authorList>
    </citation>
    <scope>NUCLEOTIDE SEQUENCE</scope>
</reference>
<keyword evidence="5" id="KW-0479">Metal-binding</keyword>
<evidence type="ECO:0000256" key="9">
    <source>
        <dbReference type="ARBA" id="ARBA00030892"/>
    </source>
</evidence>
<evidence type="ECO:0000256" key="6">
    <source>
        <dbReference type="ARBA" id="ARBA00022833"/>
    </source>
</evidence>
<dbReference type="SUPFAM" id="SSF54593">
    <property type="entry name" value="Glyoxalase/Bleomycin resistance protein/Dihydroxybiphenyl dioxygenase"/>
    <property type="match status" value="2"/>
</dbReference>
<dbReference type="PROSITE" id="PS00934">
    <property type="entry name" value="GLYOXALASE_I_1"/>
    <property type="match status" value="2"/>
</dbReference>
<dbReference type="PANTHER" id="PTHR10374">
    <property type="entry name" value="LACTOYLGLUTATHIONE LYASE GLYOXALASE I"/>
    <property type="match status" value="1"/>
</dbReference>
<dbReference type="AlphaFoldDB" id="A0A381TK98"/>
<evidence type="ECO:0000256" key="3">
    <source>
        <dbReference type="ARBA" id="ARBA00010363"/>
    </source>
</evidence>
<dbReference type="InterPro" id="IPR029068">
    <property type="entry name" value="Glyas_Bleomycin-R_OHBP_Dase"/>
</dbReference>
<evidence type="ECO:0000256" key="7">
    <source>
        <dbReference type="ARBA" id="ARBA00023239"/>
    </source>
</evidence>
<evidence type="ECO:0000256" key="8">
    <source>
        <dbReference type="ARBA" id="ARBA00030291"/>
    </source>
</evidence>
<protein>
    <recommendedName>
        <fullName evidence="4">lactoylglutathione lyase</fullName>
        <ecNumber evidence="4">4.4.1.5</ecNumber>
    </recommendedName>
    <alternativeName>
        <fullName evidence="9">Aldoketomutase</fullName>
    </alternativeName>
    <alternativeName>
        <fullName evidence="8">Ketone-aldehyde mutase</fullName>
    </alternativeName>
    <alternativeName>
        <fullName evidence="10">Methylglyoxalase</fullName>
    </alternativeName>
    <alternativeName>
        <fullName evidence="11">S-D-lactoylglutathione methylglyoxal lyase</fullName>
    </alternativeName>
</protein>
<feature type="domain" description="Glyoxalase/fosfomycin resistance/dioxygenase" evidence="12">
    <location>
        <begin position="12"/>
        <end position="174"/>
    </location>
</feature>
<dbReference type="PANTHER" id="PTHR10374:SF30">
    <property type="entry name" value="LACTOYLGLUTATHIONE LYASE"/>
    <property type="match status" value="1"/>
</dbReference>
<comment type="similarity">
    <text evidence="3">Belongs to the glyoxalase I family.</text>
</comment>
<gene>
    <name evidence="13" type="ORF">METZ01_LOCUS69370</name>
</gene>
<keyword evidence="7" id="KW-0456">Lyase</keyword>
<dbReference type="EC" id="4.4.1.5" evidence="4"/>
<evidence type="ECO:0000259" key="12">
    <source>
        <dbReference type="Pfam" id="PF00903"/>
    </source>
</evidence>
<proteinExistence type="inferred from homology"/>
<evidence type="ECO:0000256" key="1">
    <source>
        <dbReference type="ARBA" id="ARBA00001947"/>
    </source>
</evidence>
<dbReference type="GO" id="GO:0046872">
    <property type="term" value="F:metal ion binding"/>
    <property type="evidence" value="ECO:0007669"/>
    <property type="project" value="UniProtKB-KW"/>
</dbReference>